<keyword evidence="1" id="KW-0472">Membrane</keyword>
<keyword evidence="1" id="KW-1133">Transmembrane helix</keyword>
<feature type="transmembrane region" description="Helical" evidence="1">
    <location>
        <begin position="47"/>
        <end position="66"/>
    </location>
</feature>
<organism evidence="2">
    <name type="scientific">Cacopsylla melanoneura</name>
    <dbReference type="NCBI Taxonomy" id="428564"/>
    <lineage>
        <taxon>Eukaryota</taxon>
        <taxon>Metazoa</taxon>
        <taxon>Ecdysozoa</taxon>
        <taxon>Arthropoda</taxon>
        <taxon>Hexapoda</taxon>
        <taxon>Insecta</taxon>
        <taxon>Pterygota</taxon>
        <taxon>Neoptera</taxon>
        <taxon>Paraneoptera</taxon>
        <taxon>Hemiptera</taxon>
        <taxon>Sternorrhyncha</taxon>
        <taxon>Psylloidea</taxon>
        <taxon>Psyllidae</taxon>
        <taxon>Psyllinae</taxon>
        <taxon>Cacopsylla</taxon>
    </lineage>
</organism>
<reference evidence="2" key="1">
    <citation type="submission" date="2021-05" db="EMBL/GenBank/DDBJ databases">
        <authorList>
            <person name="Alioto T."/>
            <person name="Alioto T."/>
            <person name="Gomez Garrido J."/>
        </authorList>
    </citation>
    <scope>NUCLEOTIDE SEQUENCE</scope>
</reference>
<proteinExistence type="predicted"/>
<name>A0A8D8VJ64_9HEMI</name>
<sequence length="113" mass="13336">MFLSCFYHNVSICLQSQIYLLCNLSISTFPTFFHFHHFINVSQFTPITVHFSLYLFLSSSFLFIKLSHNLRQFVSSFTLFLVQIRCLIQVAALEEPVHHLVLLHTPLNVRFRQ</sequence>
<dbReference type="AlphaFoldDB" id="A0A8D8VJ64"/>
<keyword evidence="1" id="KW-0812">Transmembrane</keyword>
<evidence type="ECO:0000256" key="1">
    <source>
        <dbReference type="SAM" id="Phobius"/>
    </source>
</evidence>
<protein>
    <submittedName>
        <fullName evidence="2">Uncharacterized protein</fullName>
    </submittedName>
</protein>
<evidence type="ECO:0000313" key="2">
    <source>
        <dbReference type="EMBL" id="CAG6626612.1"/>
    </source>
</evidence>
<dbReference type="EMBL" id="HBUF01063039">
    <property type="protein sequence ID" value="CAG6626612.1"/>
    <property type="molecule type" value="Transcribed_RNA"/>
</dbReference>
<accession>A0A8D8VJ64</accession>
<dbReference type="EMBL" id="HBUF01063041">
    <property type="protein sequence ID" value="CAG6626613.1"/>
    <property type="molecule type" value="Transcribed_RNA"/>
</dbReference>